<protein>
    <submittedName>
        <fullName evidence="1">Uncharacterized protein</fullName>
    </submittedName>
</protein>
<accession>A0LG18</accession>
<evidence type="ECO:0000313" key="1">
    <source>
        <dbReference type="EMBL" id="ABK16370.1"/>
    </source>
</evidence>
<reference evidence="1 2" key="1">
    <citation type="submission" date="2006-10" db="EMBL/GenBank/DDBJ databases">
        <title>Complete sequence of Syntrophobacter fumaroxidans MPOB.</title>
        <authorList>
            <consortium name="US DOE Joint Genome Institute"/>
            <person name="Copeland A."/>
            <person name="Lucas S."/>
            <person name="Lapidus A."/>
            <person name="Barry K."/>
            <person name="Detter J.C."/>
            <person name="Glavina del Rio T."/>
            <person name="Hammon N."/>
            <person name="Israni S."/>
            <person name="Pitluck S."/>
            <person name="Goltsman E.G."/>
            <person name="Martinez M."/>
            <person name="Schmutz J."/>
            <person name="Larimer F."/>
            <person name="Land M."/>
            <person name="Hauser L."/>
            <person name="Kyrpides N."/>
            <person name="Kim E."/>
            <person name="Boone D.R."/>
            <person name="Brockman F."/>
            <person name="Culley D."/>
            <person name="Ferry J."/>
            <person name="Gunsalus R."/>
            <person name="McInerney M.J."/>
            <person name="Morrison M."/>
            <person name="Plugge C."/>
            <person name="Rohlin L."/>
            <person name="Scholten J."/>
            <person name="Sieber J."/>
            <person name="Stams A.J.M."/>
            <person name="Worm P."/>
            <person name="Henstra A.M."/>
            <person name="Richardson P."/>
        </authorList>
    </citation>
    <scope>NUCLEOTIDE SEQUENCE [LARGE SCALE GENOMIC DNA]</scope>
    <source>
        <strain evidence="2">DSM 10017 / MPOB</strain>
    </source>
</reference>
<gene>
    <name evidence="1" type="ordered locus">Sfum_0671</name>
</gene>
<evidence type="ECO:0000313" key="2">
    <source>
        <dbReference type="Proteomes" id="UP000001784"/>
    </source>
</evidence>
<dbReference type="InParanoid" id="A0LG18"/>
<keyword evidence="2" id="KW-1185">Reference proteome</keyword>
<organism evidence="1 2">
    <name type="scientific">Syntrophobacter fumaroxidans (strain DSM 10017 / MPOB)</name>
    <dbReference type="NCBI Taxonomy" id="335543"/>
    <lineage>
        <taxon>Bacteria</taxon>
        <taxon>Pseudomonadati</taxon>
        <taxon>Thermodesulfobacteriota</taxon>
        <taxon>Syntrophobacteria</taxon>
        <taxon>Syntrophobacterales</taxon>
        <taxon>Syntrophobacteraceae</taxon>
        <taxon>Syntrophobacter</taxon>
    </lineage>
</organism>
<proteinExistence type="predicted"/>
<dbReference type="AlphaFoldDB" id="A0LG18"/>
<dbReference type="EMBL" id="CP000478">
    <property type="protein sequence ID" value="ABK16370.1"/>
    <property type="molecule type" value="Genomic_DNA"/>
</dbReference>
<sequence length="84" mass="9429">MFALEKVSVPKTLSLQMVKIESYPRIHLDQPGIRVDGVFHPCNMVIIPSTSSGMLNSQFLATTHFQSFHTAPQTRDTLQPFGKK</sequence>
<dbReference type="KEGG" id="sfu:Sfum_0671"/>
<name>A0LG18_SYNFM</name>
<dbReference type="Proteomes" id="UP000001784">
    <property type="component" value="Chromosome"/>
</dbReference>
<dbReference type="HOGENOM" id="CLU_2526341_0_0_7"/>